<feature type="non-terminal residue" evidence="1">
    <location>
        <position position="1"/>
    </location>
</feature>
<dbReference type="OMA" id="ITHTTFM"/>
<evidence type="ECO:0000313" key="1">
    <source>
        <dbReference type="EMBL" id="EMD67891.1"/>
    </source>
</evidence>
<organism evidence="1 2">
    <name type="scientific">Cochliobolus sativus (strain ND90Pr / ATCC 201652)</name>
    <name type="common">Common root rot and spot blotch fungus</name>
    <name type="synonym">Bipolaris sorokiniana</name>
    <dbReference type="NCBI Taxonomy" id="665912"/>
    <lineage>
        <taxon>Eukaryota</taxon>
        <taxon>Fungi</taxon>
        <taxon>Dikarya</taxon>
        <taxon>Ascomycota</taxon>
        <taxon>Pezizomycotina</taxon>
        <taxon>Dothideomycetes</taxon>
        <taxon>Pleosporomycetidae</taxon>
        <taxon>Pleosporales</taxon>
        <taxon>Pleosporineae</taxon>
        <taxon>Pleosporaceae</taxon>
        <taxon>Bipolaris</taxon>
    </lineage>
</organism>
<dbReference type="RefSeq" id="XP_007695657.1">
    <property type="nucleotide sequence ID" value="XM_007697467.1"/>
</dbReference>
<reference evidence="2" key="2">
    <citation type="journal article" date="2013" name="PLoS Genet.">
        <title>Comparative genome structure, secondary metabolite, and effector coding capacity across Cochliobolus pathogens.</title>
        <authorList>
            <person name="Condon B.J."/>
            <person name="Leng Y."/>
            <person name="Wu D."/>
            <person name="Bushley K.E."/>
            <person name="Ohm R.A."/>
            <person name="Otillar R."/>
            <person name="Martin J."/>
            <person name="Schackwitz W."/>
            <person name="Grimwood J."/>
            <person name="MohdZainudin N."/>
            <person name="Xue C."/>
            <person name="Wang R."/>
            <person name="Manning V.A."/>
            <person name="Dhillon B."/>
            <person name="Tu Z.J."/>
            <person name="Steffenson B.J."/>
            <person name="Salamov A."/>
            <person name="Sun H."/>
            <person name="Lowry S."/>
            <person name="LaButti K."/>
            <person name="Han J."/>
            <person name="Copeland A."/>
            <person name="Lindquist E."/>
            <person name="Barry K."/>
            <person name="Schmutz J."/>
            <person name="Baker S.E."/>
            <person name="Ciuffetti L.M."/>
            <person name="Grigoriev I.V."/>
            <person name="Zhong S."/>
            <person name="Turgeon B.G."/>
        </authorList>
    </citation>
    <scope>NUCLEOTIDE SEQUENCE [LARGE SCALE GENOMIC DNA]</scope>
    <source>
        <strain evidence="2">ND90Pr / ATCC 201652</strain>
    </source>
</reference>
<dbReference type="HOGENOM" id="CLU_013929_8_5_1"/>
<keyword evidence="2" id="KW-1185">Reference proteome</keyword>
<protein>
    <recommendedName>
        <fullName evidence="3">HTH psq-type domain-containing protein</fullName>
    </recommendedName>
</protein>
<name>M2TF73_COCSN</name>
<evidence type="ECO:0000313" key="2">
    <source>
        <dbReference type="Proteomes" id="UP000016934"/>
    </source>
</evidence>
<feature type="non-terminal residue" evidence="1">
    <location>
        <position position="83"/>
    </location>
</feature>
<accession>M2TF73</accession>
<dbReference type="OrthoDB" id="3691787at2759"/>
<evidence type="ECO:0008006" key="3">
    <source>
        <dbReference type="Google" id="ProtNLM"/>
    </source>
</evidence>
<sequence length="83" mass="9721">TINQDQIKFQRGTAKVYEVSRTTLQRRCTGMLTQRDCRPNSKKLTKVEEEVIVNYFNLDLRRFLPTYAAVRNIANRLLTTRSA</sequence>
<dbReference type="Proteomes" id="UP000016934">
    <property type="component" value="Unassembled WGS sequence"/>
</dbReference>
<reference evidence="1 2" key="1">
    <citation type="journal article" date="2012" name="PLoS Pathog.">
        <title>Diverse lifestyles and strategies of plant pathogenesis encoded in the genomes of eighteen Dothideomycetes fungi.</title>
        <authorList>
            <person name="Ohm R.A."/>
            <person name="Feau N."/>
            <person name="Henrissat B."/>
            <person name="Schoch C.L."/>
            <person name="Horwitz B.A."/>
            <person name="Barry K.W."/>
            <person name="Condon B.J."/>
            <person name="Copeland A.C."/>
            <person name="Dhillon B."/>
            <person name="Glaser F."/>
            <person name="Hesse C.N."/>
            <person name="Kosti I."/>
            <person name="LaButti K."/>
            <person name="Lindquist E.A."/>
            <person name="Lucas S."/>
            <person name="Salamov A.A."/>
            <person name="Bradshaw R.E."/>
            <person name="Ciuffetti L."/>
            <person name="Hamelin R.C."/>
            <person name="Kema G.H.J."/>
            <person name="Lawrence C."/>
            <person name="Scott J.A."/>
            <person name="Spatafora J.W."/>
            <person name="Turgeon B.G."/>
            <person name="de Wit P.J.G.M."/>
            <person name="Zhong S."/>
            <person name="Goodwin S.B."/>
            <person name="Grigoriev I.V."/>
        </authorList>
    </citation>
    <scope>NUCLEOTIDE SEQUENCE [LARGE SCALE GENOMIC DNA]</scope>
    <source>
        <strain evidence="2">ND90Pr / ATCC 201652</strain>
    </source>
</reference>
<gene>
    <name evidence="1" type="ORF">COCSADRAFT_70945</name>
</gene>
<dbReference type="EMBL" id="KB445638">
    <property type="protein sequence ID" value="EMD67891.1"/>
    <property type="molecule type" value="Genomic_DNA"/>
</dbReference>
<dbReference type="AlphaFoldDB" id="M2TF73"/>
<dbReference type="GeneID" id="19140472"/>
<dbReference type="KEGG" id="bsc:COCSADRAFT_70945"/>
<proteinExistence type="predicted"/>